<evidence type="ECO:0000256" key="1">
    <source>
        <dbReference type="SAM" id="MobiDB-lite"/>
    </source>
</evidence>
<feature type="chain" id="PRO_5028384579" evidence="2">
    <location>
        <begin position="22"/>
        <end position="110"/>
    </location>
</feature>
<gene>
    <name evidence="3" type="ORF">ENS64_06155</name>
</gene>
<feature type="compositionally biased region" description="Low complexity" evidence="1">
    <location>
        <begin position="57"/>
        <end position="72"/>
    </location>
</feature>
<feature type="compositionally biased region" description="Basic and acidic residues" evidence="1">
    <location>
        <begin position="73"/>
        <end position="110"/>
    </location>
</feature>
<feature type="compositionally biased region" description="Polar residues" evidence="1">
    <location>
        <begin position="20"/>
        <end position="31"/>
    </location>
</feature>
<dbReference type="EMBL" id="DSVQ01000012">
    <property type="protein sequence ID" value="HGT38833.1"/>
    <property type="molecule type" value="Genomic_DNA"/>
</dbReference>
<accession>A0A7C4LK64</accession>
<feature type="region of interest" description="Disordered" evidence="1">
    <location>
        <begin position="20"/>
        <end position="110"/>
    </location>
</feature>
<comment type="caution">
    <text evidence="3">The sequence shown here is derived from an EMBL/GenBank/DDBJ whole genome shotgun (WGS) entry which is preliminary data.</text>
</comment>
<organism evidence="3">
    <name type="scientific">Schlesneria paludicola</name>
    <dbReference type="NCBI Taxonomy" id="360056"/>
    <lineage>
        <taxon>Bacteria</taxon>
        <taxon>Pseudomonadati</taxon>
        <taxon>Planctomycetota</taxon>
        <taxon>Planctomycetia</taxon>
        <taxon>Planctomycetales</taxon>
        <taxon>Planctomycetaceae</taxon>
        <taxon>Schlesneria</taxon>
    </lineage>
</organism>
<keyword evidence="2" id="KW-0732">Signal</keyword>
<dbReference type="PROSITE" id="PS51257">
    <property type="entry name" value="PROKAR_LIPOPROTEIN"/>
    <property type="match status" value="1"/>
</dbReference>
<evidence type="ECO:0000256" key="2">
    <source>
        <dbReference type="SAM" id="SignalP"/>
    </source>
</evidence>
<feature type="signal peptide" evidence="2">
    <location>
        <begin position="1"/>
        <end position="21"/>
    </location>
</feature>
<sequence>MPKCTWLAVVAALSLTLGCNQQPETKGTSSHAPAGSAQSMSTPGQQGSGMGGGTEVPEQAATEGTTETPAAAEEPKPAEESKPAEENKPANEAPATEKPEGEAASDDKSE</sequence>
<proteinExistence type="predicted"/>
<protein>
    <submittedName>
        <fullName evidence="3">Uncharacterized protein</fullName>
    </submittedName>
</protein>
<evidence type="ECO:0000313" key="3">
    <source>
        <dbReference type="EMBL" id="HGT38833.1"/>
    </source>
</evidence>
<dbReference type="AlphaFoldDB" id="A0A7C4LK64"/>
<reference evidence="3" key="1">
    <citation type="journal article" date="2020" name="mSystems">
        <title>Genome- and Community-Level Interaction Insights into Carbon Utilization and Element Cycling Functions of Hydrothermarchaeota in Hydrothermal Sediment.</title>
        <authorList>
            <person name="Zhou Z."/>
            <person name="Liu Y."/>
            <person name="Xu W."/>
            <person name="Pan J."/>
            <person name="Luo Z.H."/>
            <person name="Li M."/>
        </authorList>
    </citation>
    <scope>NUCLEOTIDE SEQUENCE [LARGE SCALE GENOMIC DNA]</scope>
    <source>
        <strain evidence="3">SpSt-508</strain>
    </source>
</reference>
<name>A0A7C4LK64_9PLAN</name>